<dbReference type="PRINTS" id="PR00702">
    <property type="entry name" value="ACRIFLAVINRP"/>
</dbReference>
<dbReference type="Gene3D" id="1.20.1640.10">
    <property type="entry name" value="Multidrug efflux transporter AcrB transmembrane domain"/>
    <property type="match status" value="2"/>
</dbReference>
<evidence type="ECO:0000256" key="2">
    <source>
        <dbReference type="SAM" id="Phobius"/>
    </source>
</evidence>
<feature type="region of interest" description="Disordered" evidence="1">
    <location>
        <begin position="1066"/>
        <end position="1087"/>
    </location>
</feature>
<dbReference type="SUPFAM" id="SSF82866">
    <property type="entry name" value="Multidrug efflux transporter AcrB transmembrane domain"/>
    <property type="match status" value="2"/>
</dbReference>
<dbReference type="EMBL" id="JADEWC010000030">
    <property type="protein sequence ID" value="MBE9223379.1"/>
    <property type="molecule type" value="Genomic_DNA"/>
</dbReference>
<evidence type="ECO:0000313" key="3">
    <source>
        <dbReference type="EMBL" id="MBE9223379.1"/>
    </source>
</evidence>
<feature type="transmembrane region" description="Helical" evidence="2">
    <location>
        <begin position="472"/>
        <end position="490"/>
    </location>
</feature>
<dbReference type="Pfam" id="PF00873">
    <property type="entry name" value="ACR_tran"/>
    <property type="match status" value="1"/>
</dbReference>
<dbReference type="InterPro" id="IPR027463">
    <property type="entry name" value="AcrB_DN_DC_subdom"/>
</dbReference>
<dbReference type="InterPro" id="IPR001036">
    <property type="entry name" value="Acrflvin-R"/>
</dbReference>
<keyword evidence="2" id="KW-0812">Transmembrane</keyword>
<feature type="transmembrane region" description="Helical" evidence="2">
    <location>
        <begin position="496"/>
        <end position="520"/>
    </location>
</feature>
<feature type="transmembrane region" description="Helical" evidence="2">
    <location>
        <begin position="551"/>
        <end position="574"/>
    </location>
</feature>
<dbReference type="PANTHER" id="PTHR32063">
    <property type="match status" value="1"/>
</dbReference>
<evidence type="ECO:0000313" key="4">
    <source>
        <dbReference type="Proteomes" id="UP000654604"/>
    </source>
</evidence>
<feature type="compositionally biased region" description="Basic and acidic residues" evidence="1">
    <location>
        <begin position="1076"/>
        <end position="1087"/>
    </location>
</feature>
<dbReference type="Gene3D" id="3.30.70.1320">
    <property type="entry name" value="Multidrug efflux transporter AcrB pore domain like"/>
    <property type="match status" value="1"/>
</dbReference>
<dbReference type="Gene3D" id="3.30.70.1440">
    <property type="entry name" value="Multidrug efflux transporter AcrB pore domain"/>
    <property type="match status" value="1"/>
</dbReference>
<dbReference type="Gene3D" id="3.30.70.1430">
    <property type="entry name" value="Multidrug efflux transporter AcrB pore domain"/>
    <property type="match status" value="2"/>
</dbReference>
<feature type="transmembrane region" description="Helical" evidence="2">
    <location>
        <begin position="1033"/>
        <end position="1056"/>
    </location>
</feature>
<feature type="transmembrane region" description="Helical" evidence="2">
    <location>
        <begin position="373"/>
        <end position="389"/>
    </location>
</feature>
<protein>
    <submittedName>
        <fullName evidence="3">Efflux RND transporter permease subunit</fullName>
    </submittedName>
</protein>
<gene>
    <name evidence="3" type="ORF">IQ215_11790</name>
</gene>
<dbReference type="RefSeq" id="WP_193801617.1">
    <property type="nucleotide sequence ID" value="NZ_JADEWC010000030.1"/>
</dbReference>
<comment type="caution">
    <text evidence="3">The sequence shown here is derived from an EMBL/GenBank/DDBJ whole genome shotgun (WGS) entry which is preliminary data.</text>
</comment>
<dbReference type="SUPFAM" id="SSF82714">
    <property type="entry name" value="Multidrug efflux transporter AcrB TolC docking domain, DN and DC subdomains"/>
    <property type="match status" value="2"/>
</dbReference>
<reference evidence="3 4" key="1">
    <citation type="submission" date="2020-10" db="EMBL/GenBank/DDBJ databases">
        <authorList>
            <person name="Castelo-Branco R."/>
            <person name="Eusebio N."/>
            <person name="Adriana R."/>
            <person name="Vieira A."/>
            <person name="Brugerolle De Fraissinette N."/>
            <person name="Rezende De Castro R."/>
            <person name="Schneider M.P."/>
            <person name="Vasconcelos V."/>
            <person name="Leao P.N."/>
        </authorList>
    </citation>
    <scope>NUCLEOTIDE SEQUENCE [LARGE SCALE GENOMIC DNA]</scope>
    <source>
        <strain evidence="3 4">LEGE 03274</strain>
    </source>
</reference>
<keyword evidence="2" id="KW-1133">Transmembrane helix</keyword>
<feature type="transmembrane region" description="Helical" evidence="2">
    <location>
        <begin position="347"/>
        <end position="366"/>
    </location>
</feature>
<accession>A0ABR9V656</accession>
<dbReference type="PANTHER" id="PTHR32063:SF0">
    <property type="entry name" value="SWARMING MOTILITY PROTEIN SWRC"/>
    <property type="match status" value="1"/>
</dbReference>
<sequence length="1087" mass="118275">MKSDLNNSHQGFSISGVAIRRHIGTIMLTLALMVIGVFFINNIAVDLLPSITYPRIGVRVSTNGIAPEVAVEEITRPLEEALSATEGLEQIYSRTREDSVSLDLFFRVGGNIDQALNDATASFNRARGRLPDNLDNTRLFKFDPSQLPVYEFAMTSKNLDVLDLRILAEDEIARELTIVPGVASVDVSGGVNEEVRIDIDLNRLQALGVNLNTVLSELDSANQDITGGRLLGENNEPLTRVAGKFSSADILDDLSFSSGENGRRVYLREFAQVVDGSEEQRVFVTLNGVPAVKVSVQKQPDANTIEVIENVKQRLEDLQRGTVLPDGIEFLPTLDESIFIENAIDNVIMAGLTGSGLAAIAVLLFLGSLRQTFIIVVSIPLATLAAIIMMRLSGFSLNVFSLGGLALGVGIVVDNSIVMLETLVGGTEEITKVPANKRIKKSSFWRNQIIDKSIQSASSVESALIASTSTNLVAVLPFLLIGGLLSLLFSELVLTISFAIAASIVVALTIVPMLTSRLLAVPWSSNIRKFFIIYWFNKTFDKINQRYQSTLGFLVNIRWIFVIVIFLSLGGISFNLAQQLPQEILPSINTGQVNVRVGFPTETTLATNRRVMGLVDEIIQAQPETEYVFTTAGGGLFAGNTSENVLRGSSDITLKPGTDVEEFAGRINREFAQMNLVDIRIRAFPGRVRGLNLNNSPVRADVDVVLQGNDQNILETAGARIVEVLDQEANLSDFTPDSDPRQPEVIIRPNLARLADFDLTIQDFTDSLRTSVSGVIPTQLQRGTRLVDINVQLDSDQVNSADDLQDIPIFTGDNRLIRLGEVATIETGSAPSEIRRINQRQVYIITGDLAEGANLGPALDEIDTIVDNIDLPQGIRILPSYARQSNDELQSSLPILAGLAGFLVFVVMAVQYNSLIDPLVIMFTLPLALSGGIYGLYFTQTPVGATVIVGAVLLVGIVVNNAIVMVELANQLYEEQKADPAISQPSRRDCMIQAASQRLRPIMMTTITTVLGMYPLALGAGDGGEFLQPLGIVVFWGLSLATLLTLFLIPCLYMLLHEPLNFSFVGSKSQSTPQEEESRASEETVLT</sequence>
<feature type="transmembrane region" description="Helical" evidence="2">
    <location>
        <begin position="919"/>
        <end position="937"/>
    </location>
</feature>
<feature type="transmembrane region" description="Helical" evidence="2">
    <location>
        <begin position="21"/>
        <end position="40"/>
    </location>
</feature>
<keyword evidence="2" id="KW-0472">Membrane</keyword>
<keyword evidence="4" id="KW-1185">Reference proteome</keyword>
<feature type="transmembrane region" description="Helical" evidence="2">
    <location>
        <begin position="943"/>
        <end position="966"/>
    </location>
</feature>
<dbReference type="Gene3D" id="3.30.2090.10">
    <property type="entry name" value="Multidrug efflux transporter AcrB TolC docking domain, DN and DC subdomains"/>
    <property type="match status" value="2"/>
</dbReference>
<feature type="transmembrane region" description="Helical" evidence="2">
    <location>
        <begin position="893"/>
        <end position="912"/>
    </location>
</feature>
<organism evidence="3 4">
    <name type="scientific">Cyanobacterium stanieri LEGE 03274</name>
    <dbReference type="NCBI Taxonomy" id="1828756"/>
    <lineage>
        <taxon>Bacteria</taxon>
        <taxon>Bacillati</taxon>
        <taxon>Cyanobacteriota</taxon>
        <taxon>Cyanophyceae</taxon>
        <taxon>Oscillatoriophycideae</taxon>
        <taxon>Chroococcales</taxon>
        <taxon>Geminocystaceae</taxon>
        <taxon>Cyanobacterium</taxon>
    </lineage>
</organism>
<name>A0ABR9V656_9CHRO</name>
<dbReference type="Proteomes" id="UP000654604">
    <property type="component" value="Unassembled WGS sequence"/>
</dbReference>
<evidence type="ECO:0000256" key="1">
    <source>
        <dbReference type="SAM" id="MobiDB-lite"/>
    </source>
</evidence>
<dbReference type="SUPFAM" id="SSF82693">
    <property type="entry name" value="Multidrug efflux transporter AcrB pore domain, PN1, PN2, PC1 and PC2 subdomains"/>
    <property type="match status" value="3"/>
</dbReference>
<feature type="transmembrane region" description="Helical" evidence="2">
    <location>
        <begin position="1001"/>
        <end position="1021"/>
    </location>
</feature>
<proteinExistence type="predicted"/>